<dbReference type="EMBL" id="LR796236">
    <property type="protein sequence ID" value="CAB4129585.1"/>
    <property type="molecule type" value="Genomic_DNA"/>
</dbReference>
<reference evidence="1" key="1">
    <citation type="submission" date="2020-04" db="EMBL/GenBank/DDBJ databases">
        <authorList>
            <person name="Chiriac C."/>
            <person name="Salcher M."/>
            <person name="Ghai R."/>
            <person name="Kavagutti S V."/>
        </authorList>
    </citation>
    <scope>NUCLEOTIDE SEQUENCE</scope>
</reference>
<name>A0A6J5L6B4_9CAUD</name>
<gene>
    <name evidence="1" type="ORF">UFOVP115_53</name>
</gene>
<proteinExistence type="predicted"/>
<accession>A0A6J5L6B4</accession>
<sequence>MPIHNEDTPAEYLEPLRKEVQQYVFLKDEITSLDTRVSQIKKRITSTIEELGEANDKGSLVLPINDDKSGVTSVVKQRRVSKVFDEDTANQILKDKNLFDDCTQTITVLNQDAVMSAYYNGLLTDEDIEVMFPEKVSWALILEKK</sequence>
<evidence type="ECO:0000313" key="1">
    <source>
        <dbReference type="EMBL" id="CAB4129585.1"/>
    </source>
</evidence>
<protein>
    <submittedName>
        <fullName evidence="1">Uncharacterized protein</fullName>
    </submittedName>
</protein>
<organism evidence="1">
    <name type="scientific">uncultured Caudovirales phage</name>
    <dbReference type="NCBI Taxonomy" id="2100421"/>
    <lineage>
        <taxon>Viruses</taxon>
        <taxon>Duplodnaviria</taxon>
        <taxon>Heunggongvirae</taxon>
        <taxon>Uroviricota</taxon>
        <taxon>Caudoviricetes</taxon>
        <taxon>Peduoviridae</taxon>
        <taxon>Maltschvirus</taxon>
        <taxon>Maltschvirus maltsch</taxon>
    </lineage>
</organism>